<organism evidence="1 2">
    <name type="scientific">Streptomyces maoxianensis</name>
    <dbReference type="NCBI Taxonomy" id="1459942"/>
    <lineage>
        <taxon>Bacteria</taxon>
        <taxon>Bacillati</taxon>
        <taxon>Actinomycetota</taxon>
        <taxon>Actinomycetes</taxon>
        <taxon>Kitasatosporales</taxon>
        <taxon>Streptomycetaceae</taxon>
        <taxon>Streptomyces</taxon>
    </lineage>
</organism>
<dbReference type="InterPro" id="IPR028961">
    <property type="entry name" value="Imm21"/>
</dbReference>
<dbReference type="RefSeq" id="WP_381191014.1">
    <property type="nucleotide sequence ID" value="NZ_JBHSFE010000003.1"/>
</dbReference>
<proteinExistence type="predicted"/>
<dbReference type="Proteomes" id="UP001595993">
    <property type="component" value="Unassembled WGS sequence"/>
</dbReference>
<dbReference type="Pfam" id="PF15589">
    <property type="entry name" value="Imm21"/>
    <property type="match status" value="1"/>
</dbReference>
<name>A0ABV9G0A2_9ACTN</name>
<gene>
    <name evidence="1" type="ORF">ACFO9E_02155</name>
</gene>
<reference evidence="2" key="1">
    <citation type="journal article" date="2019" name="Int. J. Syst. Evol. Microbiol.">
        <title>The Global Catalogue of Microorganisms (GCM) 10K type strain sequencing project: providing services to taxonomists for standard genome sequencing and annotation.</title>
        <authorList>
            <consortium name="The Broad Institute Genomics Platform"/>
            <consortium name="The Broad Institute Genome Sequencing Center for Infectious Disease"/>
            <person name="Wu L."/>
            <person name="Ma J."/>
        </authorList>
    </citation>
    <scope>NUCLEOTIDE SEQUENCE [LARGE SCALE GENOMIC DNA]</scope>
    <source>
        <strain evidence="2">CGMCC 4.7139</strain>
    </source>
</reference>
<protein>
    <submittedName>
        <fullName evidence="1">Imm21 family immunity protein</fullName>
    </submittedName>
</protein>
<keyword evidence="2" id="KW-1185">Reference proteome</keyword>
<dbReference type="EMBL" id="JBHSFE010000003">
    <property type="protein sequence ID" value="MFC4606634.1"/>
    <property type="molecule type" value="Genomic_DNA"/>
</dbReference>
<sequence length="171" mass="18817">MDLTWVESEGGPMIVVEESLRNRWGGYTNSDYENACEVEGYAGLVTFGEPSASVPALAINDIPAPTAFLKEFRAIVQWISSSSDARFVEVVREGIEFVDPWVDGPLVQVKGPLAVFDAALPGTEARADELLLVEIEPAVYRLRTADIESDTGTCARVHKFDRVIQRSARSR</sequence>
<evidence type="ECO:0000313" key="2">
    <source>
        <dbReference type="Proteomes" id="UP001595993"/>
    </source>
</evidence>
<comment type="caution">
    <text evidence="1">The sequence shown here is derived from an EMBL/GenBank/DDBJ whole genome shotgun (WGS) entry which is preliminary data.</text>
</comment>
<accession>A0ABV9G0A2</accession>
<evidence type="ECO:0000313" key="1">
    <source>
        <dbReference type="EMBL" id="MFC4606634.1"/>
    </source>
</evidence>